<comment type="caution">
    <text evidence="1">The sequence shown here is derived from an EMBL/GenBank/DDBJ whole genome shotgun (WGS) entry which is preliminary data.</text>
</comment>
<protein>
    <submittedName>
        <fullName evidence="1">Uncharacterized protein</fullName>
    </submittedName>
</protein>
<evidence type="ECO:0000313" key="2">
    <source>
        <dbReference type="Proteomes" id="UP001448207"/>
    </source>
</evidence>
<dbReference type="EMBL" id="JBCLYO010000020">
    <property type="protein sequence ID" value="KAL0080300.1"/>
    <property type="molecule type" value="Genomic_DNA"/>
</dbReference>
<name>A0ABR3AQL8_PHYBL</name>
<gene>
    <name evidence="1" type="ORF">J3Q64DRAFT_1624833</name>
</gene>
<accession>A0ABR3AQL8</accession>
<sequence length="80" mass="9334">LQVLVAKFHTIVTHTFALSKHIFFAELVLDPFFGLNGWINQPFFVKVFLSLIDRNTDSSRIAERTRLNCKLISRHINTYI</sequence>
<proteinExistence type="predicted"/>
<feature type="non-terminal residue" evidence="1">
    <location>
        <position position="80"/>
    </location>
</feature>
<organism evidence="1 2">
    <name type="scientific">Phycomyces blakesleeanus</name>
    <dbReference type="NCBI Taxonomy" id="4837"/>
    <lineage>
        <taxon>Eukaryota</taxon>
        <taxon>Fungi</taxon>
        <taxon>Fungi incertae sedis</taxon>
        <taxon>Mucoromycota</taxon>
        <taxon>Mucoromycotina</taxon>
        <taxon>Mucoromycetes</taxon>
        <taxon>Mucorales</taxon>
        <taxon>Phycomycetaceae</taxon>
        <taxon>Phycomyces</taxon>
    </lineage>
</organism>
<evidence type="ECO:0000313" key="1">
    <source>
        <dbReference type="EMBL" id="KAL0080300.1"/>
    </source>
</evidence>
<keyword evidence="2" id="KW-1185">Reference proteome</keyword>
<dbReference type="Proteomes" id="UP001448207">
    <property type="component" value="Unassembled WGS sequence"/>
</dbReference>
<reference evidence="1 2" key="1">
    <citation type="submission" date="2024-04" db="EMBL/GenBank/DDBJ databases">
        <title>Symmetric and asymmetric DNA N6-adenine methylation regulates different biological responses in Mucorales.</title>
        <authorList>
            <consortium name="Lawrence Berkeley National Laboratory"/>
            <person name="Lax C."/>
            <person name="Mondo S.J."/>
            <person name="Osorio-Concepcion M."/>
            <person name="Muszewska A."/>
            <person name="Corrochano-Luque M."/>
            <person name="Gutierrez G."/>
            <person name="Riley R."/>
            <person name="Lipzen A."/>
            <person name="Guo J."/>
            <person name="Hundley H."/>
            <person name="Amirebrahimi M."/>
            <person name="Ng V."/>
            <person name="Lorenzo-Gutierrez D."/>
            <person name="Binder U."/>
            <person name="Yang J."/>
            <person name="Song Y."/>
            <person name="Canovas D."/>
            <person name="Navarro E."/>
            <person name="Freitag M."/>
            <person name="Gabaldon T."/>
            <person name="Grigoriev I.V."/>
            <person name="Corrochano L.M."/>
            <person name="Nicolas F.E."/>
            <person name="Garre V."/>
        </authorList>
    </citation>
    <scope>NUCLEOTIDE SEQUENCE [LARGE SCALE GENOMIC DNA]</scope>
    <source>
        <strain evidence="1 2">L51</strain>
    </source>
</reference>
<feature type="non-terminal residue" evidence="1">
    <location>
        <position position="1"/>
    </location>
</feature>